<reference evidence="1 2" key="1">
    <citation type="submission" date="2017-04" db="EMBL/GenBank/DDBJ databases">
        <authorList>
            <person name="Veseli I.A."/>
            <person name="Tang C."/>
            <person name="Pombert J.-F."/>
        </authorList>
    </citation>
    <scope>NUCLEOTIDE SEQUENCE [LARGE SCALE GENOMIC DNA]</scope>
    <source>
        <strain evidence="1 2">ATCC 700373</strain>
    </source>
</reference>
<name>A0AAC9WJN9_9STAP</name>
<dbReference type="EMBL" id="CP020773">
    <property type="protein sequence ID" value="ARJ51495.1"/>
    <property type="molecule type" value="Genomic_DNA"/>
</dbReference>
<organism evidence="1 2">
    <name type="scientific">Staphylococcus lutrae</name>
    <dbReference type="NCBI Taxonomy" id="155085"/>
    <lineage>
        <taxon>Bacteria</taxon>
        <taxon>Bacillati</taxon>
        <taxon>Bacillota</taxon>
        <taxon>Bacilli</taxon>
        <taxon>Bacillales</taxon>
        <taxon>Staphylococcaceae</taxon>
        <taxon>Staphylococcus</taxon>
    </lineage>
</organism>
<accession>A0AAC9WJN9</accession>
<dbReference type="RefSeq" id="WP_085237957.1">
    <property type="nucleotide sequence ID" value="NZ_CP020773.1"/>
</dbReference>
<protein>
    <submittedName>
        <fullName evidence="1">Uncharacterized protein</fullName>
    </submittedName>
</protein>
<evidence type="ECO:0000313" key="2">
    <source>
        <dbReference type="Proteomes" id="UP000242864"/>
    </source>
</evidence>
<keyword evidence="2" id="KW-1185">Reference proteome</keyword>
<evidence type="ECO:0000313" key="1">
    <source>
        <dbReference type="EMBL" id="ARJ51495.1"/>
    </source>
</evidence>
<dbReference type="AlphaFoldDB" id="A0AAC9WJN9"/>
<dbReference type="KEGG" id="slz:B5P37_09330"/>
<sequence>MVQNEYFLTRDLNNDETMLRIDFKGKDIDVRPANEFSSIMKTIRKIELHFYYPIHAQQLALYHQIVTQISTQTIIKIQLHAIQIDESKLLAVLEPLEKRFTMNIYHFQNGQCTVMYFALDRVSYDESHNQRLMSQLLINWADEKMKPVLNVMQLKQEILKLNKDYEMLYETYRHTHERMQYAFRTLHQFKRSAWKYKKKYLAHESWIRRLEQISYYQKRLNRTNIKKGVKLIWKKVKS</sequence>
<dbReference type="Proteomes" id="UP000242864">
    <property type="component" value="Chromosome"/>
</dbReference>
<proteinExistence type="predicted"/>
<gene>
    <name evidence="1" type="ORF">B5P37_09330</name>
</gene>